<gene>
    <name evidence="2" type="ORF">CCMP2556_LOCUS54727</name>
</gene>
<reference evidence="2 3" key="1">
    <citation type="submission" date="2024-02" db="EMBL/GenBank/DDBJ databases">
        <authorList>
            <person name="Chen Y."/>
            <person name="Shah S."/>
            <person name="Dougan E. K."/>
            <person name="Thang M."/>
            <person name="Chan C."/>
        </authorList>
    </citation>
    <scope>NUCLEOTIDE SEQUENCE [LARGE SCALE GENOMIC DNA]</scope>
</reference>
<dbReference type="PANTHER" id="PTHR47447">
    <property type="entry name" value="OS03G0856100 PROTEIN"/>
    <property type="match status" value="1"/>
</dbReference>
<comment type="caution">
    <text evidence="2">The sequence shown here is derived from an EMBL/GenBank/DDBJ whole genome shotgun (WGS) entry which is preliminary data.</text>
</comment>
<evidence type="ECO:0000256" key="1">
    <source>
        <dbReference type="ARBA" id="ARBA00022737"/>
    </source>
</evidence>
<accession>A0ABP0SYX0</accession>
<dbReference type="Gene3D" id="1.25.40.10">
    <property type="entry name" value="Tetratricopeptide repeat domain"/>
    <property type="match status" value="1"/>
</dbReference>
<sequence length="216" mass="24117">MFRNDDDERMIWENTFIFFRMVTFVCLLRCPLNRAGTFGVTSTRLSRSLGGVVRPGPFPVPEALSACGRGHQWEMALALLKQMGAVQVQPDVVSYTATATSCNRSREWAKALELYRGASTNSVVLYSCAMKACQLGTEWHQALQLFQEMQETSYWPDIAAFNPCLGAVVDSKHWEQALTLLQKMPSLALQPNGGTKRLLLRALSDHWQGSLELLGS</sequence>
<dbReference type="Proteomes" id="UP001642484">
    <property type="component" value="Unassembled WGS sequence"/>
</dbReference>
<dbReference type="InterPro" id="IPR011990">
    <property type="entry name" value="TPR-like_helical_dom_sf"/>
</dbReference>
<dbReference type="EMBL" id="CAXAMN010028683">
    <property type="protein sequence ID" value="CAK9117390.1"/>
    <property type="molecule type" value="Genomic_DNA"/>
</dbReference>
<name>A0ABP0SYX0_9DINO</name>
<keyword evidence="1" id="KW-0677">Repeat</keyword>
<keyword evidence="3" id="KW-1185">Reference proteome</keyword>
<organism evidence="2 3">
    <name type="scientific">Durusdinium trenchii</name>
    <dbReference type="NCBI Taxonomy" id="1381693"/>
    <lineage>
        <taxon>Eukaryota</taxon>
        <taxon>Sar</taxon>
        <taxon>Alveolata</taxon>
        <taxon>Dinophyceae</taxon>
        <taxon>Suessiales</taxon>
        <taxon>Symbiodiniaceae</taxon>
        <taxon>Durusdinium</taxon>
    </lineage>
</organism>
<evidence type="ECO:0000313" key="3">
    <source>
        <dbReference type="Proteomes" id="UP001642484"/>
    </source>
</evidence>
<dbReference type="PANTHER" id="PTHR47447:SF17">
    <property type="entry name" value="OS12G0638900 PROTEIN"/>
    <property type="match status" value="1"/>
</dbReference>
<proteinExistence type="predicted"/>
<protein>
    <recommendedName>
        <fullName evidence="4">Pentatricopeptide repeat-containing protein, mitochondrial</fullName>
    </recommendedName>
</protein>
<evidence type="ECO:0000313" key="2">
    <source>
        <dbReference type="EMBL" id="CAK9117390.1"/>
    </source>
</evidence>
<evidence type="ECO:0008006" key="4">
    <source>
        <dbReference type="Google" id="ProtNLM"/>
    </source>
</evidence>